<evidence type="ECO:0000313" key="1">
    <source>
        <dbReference type="EMBL" id="JAD63514.1"/>
    </source>
</evidence>
<sequence length="15" mass="1950">MERRRFGSRRGERKE</sequence>
<reference evidence="1" key="2">
    <citation type="journal article" date="2015" name="Data Brief">
        <title>Shoot transcriptome of the giant reed, Arundo donax.</title>
        <authorList>
            <person name="Barrero R.A."/>
            <person name="Guerrero F.D."/>
            <person name="Moolhuijzen P."/>
            <person name="Goolsby J.A."/>
            <person name="Tidwell J."/>
            <person name="Bellgard S.E."/>
            <person name="Bellgard M.I."/>
        </authorList>
    </citation>
    <scope>NUCLEOTIDE SEQUENCE</scope>
    <source>
        <tissue evidence="1">Shoot tissue taken approximately 20 cm above the soil surface</tissue>
    </source>
</reference>
<name>A0A0A9BHS5_ARUDO</name>
<proteinExistence type="predicted"/>
<reference evidence="1" key="1">
    <citation type="submission" date="2014-09" db="EMBL/GenBank/DDBJ databases">
        <authorList>
            <person name="Magalhaes I.L.F."/>
            <person name="Oliveira U."/>
            <person name="Santos F.R."/>
            <person name="Vidigal T.H.D.A."/>
            <person name="Brescovit A.D."/>
            <person name="Santos A.J."/>
        </authorList>
    </citation>
    <scope>NUCLEOTIDE SEQUENCE</scope>
    <source>
        <tissue evidence="1">Shoot tissue taken approximately 20 cm above the soil surface</tissue>
    </source>
</reference>
<organism evidence="1">
    <name type="scientific">Arundo donax</name>
    <name type="common">Giant reed</name>
    <name type="synonym">Donax arundinaceus</name>
    <dbReference type="NCBI Taxonomy" id="35708"/>
    <lineage>
        <taxon>Eukaryota</taxon>
        <taxon>Viridiplantae</taxon>
        <taxon>Streptophyta</taxon>
        <taxon>Embryophyta</taxon>
        <taxon>Tracheophyta</taxon>
        <taxon>Spermatophyta</taxon>
        <taxon>Magnoliopsida</taxon>
        <taxon>Liliopsida</taxon>
        <taxon>Poales</taxon>
        <taxon>Poaceae</taxon>
        <taxon>PACMAD clade</taxon>
        <taxon>Arundinoideae</taxon>
        <taxon>Arundineae</taxon>
        <taxon>Arundo</taxon>
    </lineage>
</organism>
<accession>A0A0A9BHS5</accession>
<protein>
    <submittedName>
        <fullName evidence="1">Uncharacterized protein</fullName>
    </submittedName>
</protein>
<dbReference type="EMBL" id="GBRH01234381">
    <property type="protein sequence ID" value="JAD63514.1"/>
    <property type="molecule type" value="Transcribed_RNA"/>
</dbReference>